<name>A0A2U9IEY5_9CREN</name>
<dbReference type="PANTHER" id="PTHR38433">
    <property type="match status" value="1"/>
</dbReference>
<evidence type="ECO:0008006" key="3">
    <source>
        <dbReference type="Google" id="ProtNLM"/>
    </source>
</evidence>
<dbReference type="InterPro" id="IPR012440">
    <property type="entry name" value="DUF1641"/>
</dbReference>
<accession>A0A2U9IEY5</accession>
<keyword evidence="2" id="KW-1185">Reference proteome</keyword>
<proteinExistence type="predicted"/>
<protein>
    <recommendedName>
        <fullName evidence="3">DUF1641 domain-containing protein</fullName>
    </recommendedName>
</protein>
<dbReference type="Pfam" id="PF07849">
    <property type="entry name" value="DUF1641"/>
    <property type="match status" value="1"/>
</dbReference>
<dbReference type="KEGG" id="abri:DFR85_08375"/>
<dbReference type="EMBL" id="CP029289">
    <property type="protein sequence ID" value="AWR94603.1"/>
    <property type="molecule type" value="Genomic_DNA"/>
</dbReference>
<organism evidence="1 2">
    <name type="scientific">Acidianus brierleyi</name>
    <dbReference type="NCBI Taxonomy" id="41673"/>
    <lineage>
        <taxon>Archaea</taxon>
        <taxon>Thermoproteota</taxon>
        <taxon>Thermoprotei</taxon>
        <taxon>Sulfolobales</taxon>
        <taxon>Sulfolobaceae</taxon>
        <taxon>Acidianus</taxon>
    </lineage>
</organism>
<dbReference type="Proteomes" id="UP000248044">
    <property type="component" value="Chromosome"/>
</dbReference>
<gene>
    <name evidence="1" type="ORF">DFR85_08375</name>
</gene>
<dbReference type="PANTHER" id="PTHR38433:SF1">
    <property type="entry name" value="DUF1641 DOMAIN-CONTAINING PROTEIN"/>
    <property type="match status" value="1"/>
</dbReference>
<evidence type="ECO:0000313" key="1">
    <source>
        <dbReference type="EMBL" id="AWR94603.1"/>
    </source>
</evidence>
<evidence type="ECO:0000313" key="2">
    <source>
        <dbReference type="Proteomes" id="UP000248044"/>
    </source>
</evidence>
<sequence length="279" mass="31039">MTKMASEIEVNVLDNILSGDKLITVNHLLSLLEKLDKLGIIDVVNGLLEDDEYLGKIMGAIVNDKTMELIGNWNNLMSFMDILTDENTKENLQFALNMLTQLRKTGIIDPVLGILNDEEYMSKIMGAIVNDKTLELIGRWNNIVDLIDTVTSTETISSIKSILEVLKDLQNTGIIDPIKGLLKDEETLGKIISGLVNDFTMNLLTNWDNIMKGLSAMNLENFKYYTDLINKVGEAIKVEKVKPVGLGGLLSSLRDPEVQKGLGIMISILRHIGENYKST</sequence>
<dbReference type="AlphaFoldDB" id="A0A2U9IEY5"/>
<reference evidence="1 2" key="1">
    <citation type="submission" date="2018-05" db="EMBL/GenBank/DDBJ databases">
        <title>Complete Genome Sequences of Extremely Thermoacidophilic, Metal-Mobilizing Type-Strain Members of the Archaeal Family Sulfolobaceae: Acidianus brierleyi DSM-1651T, Acidianus sulfidivorans DSM-18786T, Metallosphaera hakonensis DSM-7519T, and Metallosphaera prunae DSM-10039T.</title>
        <authorList>
            <person name="Counts J.A."/>
            <person name="Kelly R.M."/>
        </authorList>
    </citation>
    <scope>NUCLEOTIDE SEQUENCE [LARGE SCALE GENOMIC DNA]</scope>
    <source>
        <strain evidence="1 2">DSM 1651</strain>
    </source>
</reference>